<protein>
    <submittedName>
        <fullName evidence="1">Uncharacterized protein</fullName>
    </submittedName>
</protein>
<organism evidence="1 2">
    <name type="scientific">Peteryoungia ipomoeae</name>
    <dbReference type="NCBI Taxonomy" id="1210932"/>
    <lineage>
        <taxon>Bacteria</taxon>
        <taxon>Pseudomonadati</taxon>
        <taxon>Pseudomonadota</taxon>
        <taxon>Alphaproteobacteria</taxon>
        <taxon>Hyphomicrobiales</taxon>
        <taxon>Rhizobiaceae</taxon>
        <taxon>Peteryoungia</taxon>
    </lineage>
</organism>
<gene>
    <name evidence="1" type="ORF">FAA97_15090</name>
</gene>
<dbReference type="EMBL" id="STGV01000005">
    <property type="protein sequence ID" value="THV21645.1"/>
    <property type="molecule type" value="Genomic_DNA"/>
</dbReference>
<dbReference type="OrthoDB" id="7932606at2"/>
<evidence type="ECO:0000313" key="2">
    <source>
        <dbReference type="Proteomes" id="UP000308828"/>
    </source>
</evidence>
<evidence type="ECO:0000313" key="1">
    <source>
        <dbReference type="EMBL" id="THV21645.1"/>
    </source>
</evidence>
<reference evidence="1 2" key="1">
    <citation type="submission" date="2019-04" db="EMBL/GenBank/DDBJ databases">
        <title>Genome sequence of strain shin9-1.</title>
        <authorList>
            <person name="Gao J."/>
            <person name="Sun J."/>
        </authorList>
    </citation>
    <scope>NUCLEOTIDE SEQUENCE [LARGE SCALE GENOMIC DNA]</scope>
    <source>
        <strain evidence="2">shin9-1</strain>
    </source>
</reference>
<comment type="caution">
    <text evidence="1">The sequence shown here is derived from an EMBL/GenBank/DDBJ whole genome shotgun (WGS) entry which is preliminary data.</text>
</comment>
<dbReference type="Proteomes" id="UP000308828">
    <property type="component" value="Unassembled WGS sequence"/>
</dbReference>
<name>A0A4S8NXF3_9HYPH</name>
<dbReference type="AlphaFoldDB" id="A0A4S8NXF3"/>
<accession>A0A4S8NXF3</accession>
<proteinExistence type="predicted"/>
<keyword evidence="2" id="KW-1185">Reference proteome</keyword>
<sequence length="169" mass="18670">MLFGRSLFQSVVDRLLHEAESAEEAVDQTGTDFRIRGFGAGFVAARPAAASTDSASRSADAYLEIMEDFKPEPPPAAAEIVPTPPIWINRLSPEEIGADLAISADDDSDTLMEKRRIFARENHPDRVDLRFADAATTRMKIANLLIDDAIRARRLQSCTIPVSQDRRQS</sequence>